<evidence type="ECO:0000313" key="1">
    <source>
        <dbReference type="EMBL" id="KAH0779478.1"/>
    </source>
</evidence>
<dbReference type="InterPro" id="IPR053151">
    <property type="entry name" value="RNase_H-like"/>
</dbReference>
<sequence length="172" mass="19288">MFAKVKRPTMRGGSWPEILKEIEEYRPKIKVVQVKWEIPPAGWIKYNMDGEAKGCYGFSSYAYCLRDENGDIIFAEGARIENTTSTMAKAVAILEASKHCKNSQYNQTWLSQPTTTKTQQFGGYKVQASEPGGDTYSQLKVAECSFQDTHASTIWRNEVSKVSKAQGNKGVQ</sequence>
<keyword evidence="2" id="KW-1185">Reference proteome</keyword>
<reference evidence="1 2" key="1">
    <citation type="journal article" date="2021" name="bioRxiv">
        <title>Chromosome-scale and haplotype-resolved genome assembly of a tetraploid potato cultivar.</title>
        <authorList>
            <person name="Sun H."/>
            <person name="Jiao W.-B."/>
            <person name="Krause K."/>
            <person name="Campoy J.A."/>
            <person name="Goel M."/>
            <person name="Folz-Donahue K."/>
            <person name="Kukat C."/>
            <person name="Huettel B."/>
            <person name="Schneeberger K."/>
        </authorList>
    </citation>
    <scope>NUCLEOTIDE SEQUENCE [LARGE SCALE GENOMIC DNA]</scope>
    <source>
        <strain evidence="1">SolTubOtavaFocal</strain>
        <tissue evidence="1">Leaves</tissue>
    </source>
</reference>
<organism evidence="1 2">
    <name type="scientific">Solanum tuberosum</name>
    <name type="common">Potato</name>
    <dbReference type="NCBI Taxonomy" id="4113"/>
    <lineage>
        <taxon>Eukaryota</taxon>
        <taxon>Viridiplantae</taxon>
        <taxon>Streptophyta</taxon>
        <taxon>Embryophyta</taxon>
        <taxon>Tracheophyta</taxon>
        <taxon>Spermatophyta</taxon>
        <taxon>Magnoliopsida</taxon>
        <taxon>eudicotyledons</taxon>
        <taxon>Gunneridae</taxon>
        <taxon>Pentapetalae</taxon>
        <taxon>asterids</taxon>
        <taxon>lamiids</taxon>
        <taxon>Solanales</taxon>
        <taxon>Solanaceae</taxon>
        <taxon>Solanoideae</taxon>
        <taxon>Solaneae</taxon>
        <taxon>Solanum</taxon>
    </lineage>
</organism>
<proteinExistence type="predicted"/>
<evidence type="ECO:0000313" key="2">
    <source>
        <dbReference type="Proteomes" id="UP000826656"/>
    </source>
</evidence>
<dbReference type="PANTHER" id="PTHR47723:SF24">
    <property type="entry name" value="RNASE H TYPE-1 DOMAIN-CONTAINING PROTEIN"/>
    <property type="match status" value="1"/>
</dbReference>
<name>A0ABQ7WFI9_SOLTU</name>
<accession>A0ABQ7WFI9</accession>
<gene>
    <name evidence="1" type="ORF">KY290_005905</name>
</gene>
<comment type="caution">
    <text evidence="1">The sequence shown here is derived from an EMBL/GenBank/DDBJ whole genome shotgun (WGS) entry which is preliminary data.</text>
</comment>
<dbReference type="EMBL" id="JAIVGD010000002">
    <property type="protein sequence ID" value="KAH0779478.1"/>
    <property type="molecule type" value="Genomic_DNA"/>
</dbReference>
<dbReference type="Proteomes" id="UP000826656">
    <property type="component" value="Unassembled WGS sequence"/>
</dbReference>
<dbReference type="PANTHER" id="PTHR47723">
    <property type="entry name" value="OS05G0353850 PROTEIN"/>
    <property type="match status" value="1"/>
</dbReference>
<dbReference type="InterPro" id="IPR036397">
    <property type="entry name" value="RNaseH_sf"/>
</dbReference>
<dbReference type="Gene3D" id="3.30.420.10">
    <property type="entry name" value="Ribonuclease H-like superfamily/Ribonuclease H"/>
    <property type="match status" value="1"/>
</dbReference>
<evidence type="ECO:0008006" key="3">
    <source>
        <dbReference type="Google" id="ProtNLM"/>
    </source>
</evidence>
<protein>
    <recommendedName>
        <fullName evidence="3">RNase H family protein</fullName>
    </recommendedName>
</protein>